<feature type="non-terminal residue" evidence="2">
    <location>
        <position position="119"/>
    </location>
</feature>
<evidence type="ECO:0000313" key="2">
    <source>
        <dbReference type="EMBL" id="KAL3721866.1"/>
    </source>
</evidence>
<feature type="non-terminal residue" evidence="2">
    <location>
        <position position="1"/>
    </location>
</feature>
<proteinExistence type="predicted"/>
<evidence type="ECO:0000256" key="1">
    <source>
        <dbReference type="SAM" id="Phobius"/>
    </source>
</evidence>
<accession>A0ABD3J6W4</accession>
<sequence length="119" mass="13666">NLPPGKHIIVKLGKEMQPIRGLGSFSEPLVVRLYLYEIPFMLSINLTPLLIFLFCSLSLIIFVPTMEKWILHSLNSKWRYWKSDLKAIKLSDANKADRAKQKIQHTLGNKSFSRITAAK</sequence>
<name>A0ABD3J6W4_EUCGL</name>
<keyword evidence="1" id="KW-0472">Membrane</keyword>
<feature type="transmembrane region" description="Helical" evidence="1">
    <location>
        <begin position="38"/>
        <end position="63"/>
    </location>
</feature>
<keyword evidence="1" id="KW-0812">Transmembrane</keyword>
<dbReference type="EMBL" id="JBJKBG010000009">
    <property type="protein sequence ID" value="KAL3721866.1"/>
    <property type="molecule type" value="Genomic_DNA"/>
</dbReference>
<evidence type="ECO:0000313" key="3">
    <source>
        <dbReference type="Proteomes" id="UP001634007"/>
    </source>
</evidence>
<dbReference type="AlphaFoldDB" id="A0ABD3J6W4"/>
<protein>
    <submittedName>
        <fullName evidence="2">Uncharacterized protein</fullName>
    </submittedName>
</protein>
<organism evidence="2 3">
    <name type="scientific">Eucalyptus globulus</name>
    <name type="common">Tasmanian blue gum</name>
    <dbReference type="NCBI Taxonomy" id="34317"/>
    <lineage>
        <taxon>Eukaryota</taxon>
        <taxon>Viridiplantae</taxon>
        <taxon>Streptophyta</taxon>
        <taxon>Embryophyta</taxon>
        <taxon>Tracheophyta</taxon>
        <taxon>Spermatophyta</taxon>
        <taxon>Magnoliopsida</taxon>
        <taxon>eudicotyledons</taxon>
        <taxon>Gunneridae</taxon>
        <taxon>Pentapetalae</taxon>
        <taxon>rosids</taxon>
        <taxon>malvids</taxon>
        <taxon>Myrtales</taxon>
        <taxon>Myrtaceae</taxon>
        <taxon>Myrtoideae</taxon>
        <taxon>Eucalypteae</taxon>
        <taxon>Eucalyptus</taxon>
    </lineage>
</organism>
<keyword evidence="1" id="KW-1133">Transmembrane helix</keyword>
<reference evidence="2 3" key="1">
    <citation type="submission" date="2024-11" db="EMBL/GenBank/DDBJ databases">
        <title>Chromosome-level genome assembly of Eucalyptus globulus Labill. provides insights into its genome evolution.</title>
        <authorList>
            <person name="Li X."/>
        </authorList>
    </citation>
    <scope>NUCLEOTIDE SEQUENCE [LARGE SCALE GENOMIC DNA]</scope>
    <source>
        <strain evidence="2">CL2024</strain>
        <tissue evidence="2">Fresh tender leaves</tissue>
    </source>
</reference>
<comment type="caution">
    <text evidence="2">The sequence shown here is derived from an EMBL/GenBank/DDBJ whole genome shotgun (WGS) entry which is preliminary data.</text>
</comment>
<dbReference type="Proteomes" id="UP001634007">
    <property type="component" value="Unassembled WGS sequence"/>
</dbReference>
<gene>
    <name evidence="2" type="ORF">ACJRO7_034241</name>
</gene>
<keyword evidence="3" id="KW-1185">Reference proteome</keyword>